<feature type="domain" description="HTH tetR-type" evidence="3">
    <location>
        <begin position="10"/>
        <end position="71"/>
    </location>
</feature>
<dbReference type="Proteomes" id="UP000000263">
    <property type="component" value="Chromosome"/>
</dbReference>
<dbReference type="OrthoDB" id="9814200at2"/>
<feature type="DNA-binding region" description="H-T-H motif" evidence="2">
    <location>
        <begin position="34"/>
        <end position="53"/>
    </location>
</feature>
<dbReference type="SUPFAM" id="SSF46689">
    <property type="entry name" value="Homeodomain-like"/>
    <property type="match status" value="1"/>
</dbReference>
<dbReference type="GO" id="GO:0003700">
    <property type="term" value="F:DNA-binding transcription factor activity"/>
    <property type="evidence" value="ECO:0007669"/>
    <property type="project" value="TreeGrafter"/>
</dbReference>
<keyword evidence="1 2" id="KW-0238">DNA-binding</keyword>
<dbReference type="GO" id="GO:0000976">
    <property type="term" value="F:transcription cis-regulatory region binding"/>
    <property type="evidence" value="ECO:0007669"/>
    <property type="project" value="TreeGrafter"/>
</dbReference>
<evidence type="ECO:0000256" key="2">
    <source>
        <dbReference type="PROSITE-ProRule" id="PRU00335"/>
    </source>
</evidence>
<reference evidence="4 5" key="1">
    <citation type="submission" date="2007-08" db="EMBL/GenBank/DDBJ databases">
        <title>Complete sequence of Roseiflexus castenholzii DSM 13941.</title>
        <authorList>
            <consortium name="US DOE Joint Genome Institute"/>
            <person name="Copeland A."/>
            <person name="Lucas S."/>
            <person name="Lapidus A."/>
            <person name="Barry K."/>
            <person name="Glavina del Rio T."/>
            <person name="Dalin E."/>
            <person name="Tice H."/>
            <person name="Pitluck S."/>
            <person name="Thompson L.S."/>
            <person name="Brettin T."/>
            <person name="Bruce D."/>
            <person name="Detter J.C."/>
            <person name="Han C."/>
            <person name="Tapia R."/>
            <person name="Schmutz J."/>
            <person name="Larimer F."/>
            <person name="Land M."/>
            <person name="Hauser L."/>
            <person name="Kyrpides N."/>
            <person name="Mikhailova N."/>
            <person name="Bryant D.A."/>
            <person name="Hanada S."/>
            <person name="Tsukatani Y."/>
            <person name="Richardson P."/>
        </authorList>
    </citation>
    <scope>NUCLEOTIDE SEQUENCE [LARGE SCALE GENOMIC DNA]</scope>
    <source>
        <strain evidence="5">DSM 13941 / HLO8</strain>
    </source>
</reference>
<sequence>MAGADDSNTRDRRRQIMDAALQVFSTKGFQKATNRDIAEAAGGISPGLIYHYFKDKQDLFLSMLRERATILALVDHPQQLMDLPPRQGLTLVGRSYLTMMSIPENVAVFRIILAEALHFPEVAAMIRQHFVDRVFGVLRAYLQRQIDNGRLRPHDTSISVRTFLGSIVVHVIAREVLRQPEALQLADDQAVAMAVDVFLHGLSLEGEDA</sequence>
<protein>
    <submittedName>
        <fullName evidence="4">Transcriptional regulator, TetR family</fullName>
    </submittedName>
</protein>
<keyword evidence="5" id="KW-1185">Reference proteome</keyword>
<dbReference type="KEGG" id="rca:Rcas_1767"/>
<dbReference type="PROSITE" id="PS50977">
    <property type="entry name" value="HTH_TETR_2"/>
    <property type="match status" value="1"/>
</dbReference>
<dbReference type="InterPro" id="IPR009057">
    <property type="entry name" value="Homeodomain-like_sf"/>
</dbReference>
<dbReference type="Gene3D" id="1.10.357.10">
    <property type="entry name" value="Tetracycline Repressor, domain 2"/>
    <property type="match status" value="1"/>
</dbReference>
<evidence type="ECO:0000256" key="1">
    <source>
        <dbReference type="ARBA" id="ARBA00023125"/>
    </source>
</evidence>
<dbReference type="InterPro" id="IPR050109">
    <property type="entry name" value="HTH-type_TetR-like_transc_reg"/>
</dbReference>
<dbReference type="PANTHER" id="PTHR30055">
    <property type="entry name" value="HTH-TYPE TRANSCRIPTIONAL REGULATOR RUTR"/>
    <property type="match status" value="1"/>
</dbReference>
<dbReference type="HOGENOM" id="CLU_069356_27_3_0"/>
<dbReference type="PANTHER" id="PTHR30055:SF226">
    <property type="entry name" value="HTH-TYPE TRANSCRIPTIONAL REGULATOR PKSA"/>
    <property type="match status" value="1"/>
</dbReference>
<dbReference type="Pfam" id="PF14246">
    <property type="entry name" value="TetR_C_7"/>
    <property type="match status" value="1"/>
</dbReference>
<accession>A7NK39</accession>
<evidence type="ECO:0000313" key="4">
    <source>
        <dbReference type="EMBL" id="ABU57859.1"/>
    </source>
</evidence>
<dbReference type="InterPro" id="IPR039536">
    <property type="entry name" value="TetR_C_Proteobacteria"/>
</dbReference>
<dbReference type="Pfam" id="PF00440">
    <property type="entry name" value="TetR_N"/>
    <property type="match status" value="1"/>
</dbReference>
<dbReference type="RefSeq" id="WP_012120285.1">
    <property type="nucleotide sequence ID" value="NC_009767.1"/>
</dbReference>
<dbReference type="eggNOG" id="COG1309">
    <property type="taxonomic scope" value="Bacteria"/>
</dbReference>
<dbReference type="InterPro" id="IPR001647">
    <property type="entry name" value="HTH_TetR"/>
</dbReference>
<dbReference type="EMBL" id="CP000804">
    <property type="protein sequence ID" value="ABU57859.1"/>
    <property type="molecule type" value="Genomic_DNA"/>
</dbReference>
<dbReference type="AlphaFoldDB" id="A7NK39"/>
<dbReference type="Gene3D" id="1.10.10.60">
    <property type="entry name" value="Homeodomain-like"/>
    <property type="match status" value="1"/>
</dbReference>
<dbReference type="InterPro" id="IPR036271">
    <property type="entry name" value="Tet_transcr_reg_TetR-rel_C_sf"/>
</dbReference>
<dbReference type="SUPFAM" id="SSF48498">
    <property type="entry name" value="Tetracyclin repressor-like, C-terminal domain"/>
    <property type="match status" value="1"/>
</dbReference>
<proteinExistence type="predicted"/>
<gene>
    <name evidence="4" type="ordered locus">Rcas_1767</name>
</gene>
<evidence type="ECO:0000259" key="3">
    <source>
        <dbReference type="PROSITE" id="PS50977"/>
    </source>
</evidence>
<dbReference type="STRING" id="383372.Rcas_1767"/>
<evidence type="ECO:0000313" key="5">
    <source>
        <dbReference type="Proteomes" id="UP000000263"/>
    </source>
</evidence>
<organism evidence="4 5">
    <name type="scientific">Roseiflexus castenholzii (strain DSM 13941 / HLO8)</name>
    <dbReference type="NCBI Taxonomy" id="383372"/>
    <lineage>
        <taxon>Bacteria</taxon>
        <taxon>Bacillati</taxon>
        <taxon>Chloroflexota</taxon>
        <taxon>Chloroflexia</taxon>
        <taxon>Chloroflexales</taxon>
        <taxon>Roseiflexineae</taxon>
        <taxon>Roseiflexaceae</taxon>
        <taxon>Roseiflexus</taxon>
    </lineage>
</organism>
<name>A7NK39_ROSCS</name>